<dbReference type="PANTHER" id="PTHR21581">
    <property type="entry name" value="D-ALANYL-D-ALANINE CARBOXYPEPTIDASE"/>
    <property type="match status" value="1"/>
</dbReference>
<organism evidence="4 5">
    <name type="scientific">Hominimerdicola aceti</name>
    <dbReference type="NCBI Taxonomy" id="2981726"/>
    <lineage>
        <taxon>Bacteria</taxon>
        <taxon>Bacillati</taxon>
        <taxon>Bacillota</taxon>
        <taxon>Clostridia</taxon>
        <taxon>Eubacteriales</taxon>
        <taxon>Oscillospiraceae</taxon>
        <taxon>Hominimerdicola</taxon>
    </lineage>
</organism>
<dbReference type="InterPro" id="IPR012338">
    <property type="entry name" value="Beta-lactam/transpept-like"/>
</dbReference>
<name>A0AAE3LGA1_9FIRM</name>
<keyword evidence="4" id="KW-0121">Carboxypeptidase</keyword>
<reference evidence="4 5" key="1">
    <citation type="journal article" date="2021" name="ISME Commun">
        <title>Automated analysis of genomic sequences facilitates high-throughput and comprehensive description of bacteria.</title>
        <authorList>
            <person name="Hitch T.C.A."/>
        </authorList>
    </citation>
    <scope>NUCLEOTIDE SEQUENCE [LARGE SCALE GENOMIC DNA]</scope>
    <source>
        <strain evidence="4 5">Sanger_31</strain>
    </source>
</reference>
<evidence type="ECO:0000256" key="2">
    <source>
        <dbReference type="SAM" id="SignalP"/>
    </source>
</evidence>
<dbReference type="Pfam" id="PF00768">
    <property type="entry name" value="Peptidase_S11"/>
    <property type="match status" value="1"/>
</dbReference>
<dbReference type="GO" id="GO:0006508">
    <property type="term" value="P:proteolysis"/>
    <property type="evidence" value="ECO:0007669"/>
    <property type="project" value="InterPro"/>
</dbReference>
<dbReference type="Gene3D" id="2.60.410.10">
    <property type="entry name" value="D-Ala-D-Ala carboxypeptidase, C-terminal domain"/>
    <property type="match status" value="1"/>
</dbReference>
<keyword evidence="4" id="KW-0378">Hydrolase</keyword>
<dbReference type="RefSeq" id="WP_267300237.1">
    <property type="nucleotide sequence ID" value="NZ_JAOQJZ010000001.1"/>
</dbReference>
<keyword evidence="5" id="KW-1185">Reference proteome</keyword>
<dbReference type="InterPro" id="IPR001967">
    <property type="entry name" value="Peptidase_S11_N"/>
</dbReference>
<dbReference type="SUPFAM" id="SSF56601">
    <property type="entry name" value="beta-lactamase/transpeptidase-like"/>
    <property type="match status" value="1"/>
</dbReference>
<accession>A0AAE3LGA1</accession>
<feature type="signal peptide" evidence="2">
    <location>
        <begin position="1"/>
        <end position="25"/>
    </location>
</feature>
<comment type="caution">
    <text evidence="4">The sequence shown here is derived from an EMBL/GenBank/DDBJ whole genome shotgun (WGS) entry which is preliminary data.</text>
</comment>
<comment type="function">
    <text evidence="1">Removes C-terminal D-alanyl residues from sugar-peptide cell wall precursors.</text>
</comment>
<evidence type="ECO:0000259" key="3">
    <source>
        <dbReference type="SMART" id="SM00936"/>
    </source>
</evidence>
<dbReference type="Gene3D" id="3.40.710.10">
    <property type="entry name" value="DD-peptidase/beta-lactamase superfamily"/>
    <property type="match status" value="1"/>
</dbReference>
<dbReference type="InterPro" id="IPR015956">
    <property type="entry name" value="Peniciliin-bd_prot_C_sf"/>
</dbReference>
<gene>
    <name evidence="4" type="ORF">OCV57_01095</name>
</gene>
<keyword evidence="2" id="KW-0732">Signal</keyword>
<dbReference type="Pfam" id="PF07943">
    <property type="entry name" value="PBP5_C"/>
    <property type="match status" value="1"/>
</dbReference>
<keyword evidence="4" id="KW-0645">Protease</keyword>
<dbReference type="PANTHER" id="PTHR21581:SF6">
    <property type="entry name" value="TRAFFICKING PROTEIN PARTICLE COMPLEX SUBUNIT 12"/>
    <property type="match status" value="1"/>
</dbReference>
<protein>
    <submittedName>
        <fullName evidence="4">D-alanyl-D-alanine carboxypeptidase</fullName>
    </submittedName>
</protein>
<evidence type="ECO:0000313" key="4">
    <source>
        <dbReference type="EMBL" id="MCU6704519.1"/>
    </source>
</evidence>
<dbReference type="InterPro" id="IPR012907">
    <property type="entry name" value="Peptidase_S11_C"/>
</dbReference>
<dbReference type="SUPFAM" id="SSF69189">
    <property type="entry name" value="Penicillin-binding protein associated domain"/>
    <property type="match status" value="1"/>
</dbReference>
<proteinExistence type="predicted"/>
<dbReference type="InterPro" id="IPR037167">
    <property type="entry name" value="Peptidase_S11_C_sf"/>
</dbReference>
<evidence type="ECO:0000313" key="5">
    <source>
        <dbReference type="Proteomes" id="UP001208131"/>
    </source>
</evidence>
<dbReference type="GO" id="GO:0009002">
    <property type="term" value="F:serine-type D-Ala-D-Ala carboxypeptidase activity"/>
    <property type="evidence" value="ECO:0007669"/>
    <property type="project" value="InterPro"/>
</dbReference>
<evidence type="ECO:0000256" key="1">
    <source>
        <dbReference type="ARBA" id="ARBA00003217"/>
    </source>
</evidence>
<dbReference type="SMART" id="SM00936">
    <property type="entry name" value="PBP5_C"/>
    <property type="match status" value="1"/>
</dbReference>
<dbReference type="Proteomes" id="UP001208131">
    <property type="component" value="Unassembled WGS sequence"/>
</dbReference>
<dbReference type="AlphaFoldDB" id="A0AAE3LGA1"/>
<sequence length="402" mass="43224">MKILRKICSAVLCAAVAVFMVCSLAEGKEKAGALSAEDFVPADTVAVSDIIEGLTARSAVVTEMTTGRVLFEKEPQEQCECGHYAKLMVLLLTAEKIDSGELSMSDTSVVSEYANSQQGSQIWLDKGEKISVEELIKSVSAGNANDGCAALAEKVAGSADKAVELMNSRAKMLGMNGTVYTDCTGMGEGNVTTAKDTALLCSELAKYKNLTPYLTCWLDTVRDGKAELVNLNRLVRTYKGVTGMKAWGSEKAGSCIAATAEKGDMSVCVVLNGCDSQEDMNAEAKKLLNLAFDTYEIYTPELPEDMIKETVVCGGEELSVKLAPEGLYPIVIPRGTYRMVECNFTAEEKLDAPVKNGETAGEIRYTMGGEVILEGKIVACKEVKKMNFICGIKKLVYNLLSM</sequence>
<feature type="domain" description="Peptidase S11 D-Ala-D-Ala carboxypeptidase A C-terminal" evidence="3">
    <location>
        <begin position="292"/>
        <end position="385"/>
    </location>
</feature>
<feature type="chain" id="PRO_5042111201" evidence="2">
    <location>
        <begin position="26"/>
        <end position="402"/>
    </location>
</feature>
<dbReference type="EMBL" id="JAOQJZ010000001">
    <property type="protein sequence ID" value="MCU6704519.1"/>
    <property type="molecule type" value="Genomic_DNA"/>
</dbReference>